<accession>A0A167FX11</accession>
<sequence>MVSADLVSWALGVRQLLHRCHPARSGLADPPGVVGGWCSPVGDMSGDAVAVGGVAGVIDWTAVGSRWWVGRWRLNADRERLLRLKKDGERGSGCAPDTVAGRGAAAARAGGACSGCEGGSGRSCWSARGCASWVAGGEGVMTAIEGAGTLHPVLLFPLLLLLLFLSANLKLALPRNERAPYPPTPLPATTAGNHRAAPAAQAPSGARRASCGCGCVTYRACAVSCWLGMGEGSGVRMGVCMGGAVWLLSAIMNRNSAVRTAPSLSVELTSATVVPALLCSSRGSRVCAREKEGYLSLPCRRADSRSDADGGVACCTAWSTALD</sequence>
<keyword evidence="3" id="KW-1185">Reference proteome</keyword>
<dbReference type="EMBL" id="KV417358">
    <property type="protein sequence ID" value="KZO89935.1"/>
    <property type="molecule type" value="Genomic_DNA"/>
</dbReference>
<gene>
    <name evidence="2" type="ORF">CALVIDRAFT_433906</name>
</gene>
<reference evidence="2 3" key="1">
    <citation type="journal article" date="2016" name="Mol. Biol. Evol.">
        <title>Comparative Genomics of Early-Diverging Mushroom-Forming Fungi Provides Insights into the Origins of Lignocellulose Decay Capabilities.</title>
        <authorList>
            <person name="Nagy L.G."/>
            <person name="Riley R."/>
            <person name="Tritt A."/>
            <person name="Adam C."/>
            <person name="Daum C."/>
            <person name="Floudas D."/>
            <person name="Sun H."/>
            <person name="Yadav J.S."/>
            <person name="Pangilinan J."/>
            <person name="Larsson K.H."/>
            <person name="Matsuura K."/>
            <person name="Barry K."/>
            <person name="Labutti K."/>
            <person name="Kuo R."/>
            <person name="Ohm R.A."/>
            <person name="Bhattacharya S.S."/>
            <person name="Shirouzu T."/>
            <person name="Yoshinaga Y."/>
            <person name="Martin F.M."/>
            <person name="Grigoriev I.V."/>
            <person name="Hibbett D.S."/>
        </authorList>
    </citation>
    <scope>NUCLEOTIDE SEQUENCE [LARGE SCALE GENOMIC DNA]</scope>
    <source>
        <strain evidence="2 3">TUFC12733</strain>
    </source>
</reference>
<dbReference type="AlphaFoldDB" id="A0A167FX11"/>
<dbReference type="Proteomes" id="UP000076738">
    <property type="component" value="Unassembled WGS sequence"/>
</dbReference>
<proteinExistence type="predicted"/>
<protein>
    <submittedName>
        <fullName evidence="2">Uncharacterized protein</fullName>
    </submittedName>
</protein>
<feature type="compositionally biased region" description="Low complexity" evidence="1">
    <location>
        <begin position="187"/>
        <end position="199"/>
    </location>
</feature>
<evidence type="ECO:0000313" key="3">
    <source>
        <dbReference type="Proteomes" id="UP000076738"/>
    </source>
</evidence>
<name>A0A167FX11_CALVF</name>
<feature type="region of interest" description="Disordered" evidence="1">
    <location>
        <begin position="180"/>
        <end position="199"/>
    </location>
</feature>
<organism evidence="2 3">
    <name type="scientific">Calocera viscosa (strain TUFC12733)</name>
    <dbReference type="NCBI Taxonomy" id="1330018"/>
    <lineage>
        <taxon>Eukaryota</taxon>
        <taxon>Fungi</taxon>
        <taxon>Dikarya</taxon>
        <taxon>Basidiomycota</taxon>
        <taxon>Agaricomycotina</taxon>
        <taxon>Dacrymycetes</taxon>
        <taxon>Dacrymycetales</taxon>
        <taxon>Dacrymycetaceae</taxon>
        <taxon>Calocera</taxon>
    </lineage>
</organism>
<evidence type="ECO:0000256" key="1">
    <source>
        <dbReference type="SAM" id="MobiDB-lite"/>
    </source>
</evidence>
<evidence type="ECO:0000313" key="2">
    <source>
        <dbReference type="EMBL" id="KZO89935.1"/>
    </source>
</evidence>